<feature type="compositionally biased region" description="Low complexity" evidence="1">
    <location>
        <begin position="9"/>
        <end position="46"/>
    </location>
</feature>
<proteinExistence type="predicted"/>
<feature type="region of interest" description="Disordered" evidence="1">
    <location>
        <begin position="169"/>
        <end position="190"/>
    </location>
</feature>
<reference evidence="2" key="1">
    <citation type="submission" date="2015-07" db="EMBL/GenBank/DDBJ databases">
        <title>Adaptation to a free-living lifestyle via gene acquisitions in the diplomonad Trepomonas sp. PC1.</title>
        <authorList>
            <person name="Xu F."/>
            <person name="Jerlstrom-Hultqvist J."/>
            <person name="Kolisko M."/>
            <person name="Simpson A.G.B."/>
            <person name="Roger A.J."/>
            <person name="Svard S.G."/>
            <person name="Andersson J.O."/>
        </authorList>
    </citation>
    <scope>NUCLEOTIDE SEQUENCE</scope>
    <source>
        <strain evidence="2">PC1</strain>
    </source>
</reference>
<feature type="compositionally biased region" description="Low complexity" evidence="1">
    <location>
        <begin position="169"/>
        <end position="188"/>
    </location>
</feature>
<dbReference type="EMBL" id="GDID01005344">
    <property type="protein sequence ID" value="JAP91262.1"/>
    <property type="molecule type" value="Transcribed_RNA"/>
</dbReference>
<sequence length="451" mass="49913">GNQGQSKYSFGNQQNSNQNQTGGFGNKYGQQQNQNGFSQNQQQQQNYPEIDTDPQFVYQDAIIYTSMYKGNIVSVHMHGTVTQTDQQGQQNSVKLADGMVCLSAEILDDELTIATSMGLCQMNLQNGATTQPLPGYTMPVGKVRYLNKDFFCASILSVNNQKQVELMNPVQQQQQGGSKWGQQQQQQPEEQEPQILYQIVVIDNKTGNDMCCTPGFPCNGQFDVESSTTSYNSSDIGKILIPCLSQFITDENIVKSYAVKNQKGSYNTQAGMSCVEDSGKITRQQFNLESSPAAITHFVWCKQKSTAILCFENGDVYIGTKGYSSSSSYGRSYGSSYGNSYGNKYGQSNTNNTQSNNQKISFGCRINSIFVHEKDGFIVYCPDNGLLIMQPIGKEAQPIAQFKAPLTNAYCLGLKDTLFIAIGTFSLEKQEPSGYYVPNVELDSKNGYFLK</sequence>
<organism evidence="2">
    <name type="scientific">Trepomonas sp. PC1</name>
    <dbReference type="NCBI Taxonomy" id="1076344"/>
    <lineage>
        <taxon>Eukaryota</taxon>
        <taxon>Metamonada</taxon>
        <taxon>Diplomonadida</taxon>
        <taxon>Hexamitidae</taxon>
        <taxon>Hexamitinae</taxon>
        <taxon>Trepomonas</taxon>
    </lineage>
</organism>
<dbReference type="AlphaFoldDB" id="A0A146K300"/>
<name>A0A146K300_9EUKA</name>
<accession>A0A146K300</accession>
<protein>
    <submittedName>
        <fullName evidence="2">Uncharacterized protein</fullName>
    </submittedName>
</protein>
<feature type="non-terminal residue" evidence="2">
    <location>
        <position position="1"/>
    </location>
</feature>
<evidence type="ECO:0000313" key="2">
    <source>
        <dbReference type="EMBL" id="JAP91262.1"/>
    </source>
</evidence>
<evidence type="ECO:0000256" key="1">
    <source>
        <dbReference type="SAM" id="MobiDB-lite"/>
    </source>
</evidence>
<feature type="region of interest" description="Disordered" evidence="1">
    <location>
        <begin position="1"/>
        <end position="46"/>
    </location>
</feature>
<gene>
    <name evidence="2" type="ORF">TPC1_17176</name>
</gene>